<organism evidence="2 3">
    <name type="scientific">Penicillium brasilianum</name>
    <dbReference type="NCBI Taxonomy" id="104259"/>
    <lineage>
        <taxon>Eukaryota</taxon>
        <taxon>Fungi</taxon>
        <taxon>Dikarya</taxon>
        <taxon>Ascomycota</taxon>
        <taxon>Pezizomycotina</taxon>
        <taxon>Eurotiomycetes</taxon>
        <taxon>Eurotiomycetidae</taxon>
        <taxon>Eurotiales</taxon>
        <taxon>Aspergillaceae</taxon>
        <taxon>Penicillium</taxon>
    </lineage>
</organism>
<evidence type="ECO:0000313" key="3">
    <source>
        <dbReference type="Proteomes" id="UP000190744"/>
    </source>
</evidence>
<proteinExistence type="predicted"/>
<reference evidence="3" key="1">
    <citation type="submission" date="2015-09" db="EMBL/GenBank/DDBJ databases">
        <authorList>
            <person name="Fill T.P."/>
            <person name="Baretta J.F."/>
            <person name="de Almeida L.G."/>
            <person name="Rocha M."/>
            <person name="de Souza D.H."/>
            <person name="Malavazi I."/>
            <person name="Cerdeira L.T."/>
            <person name="Hong H."/>
            <person name="Samborskyy M."/>
            <person name="de Vasconcelos A.T."/>
            <person name="Leadlay P."/>
            <person name="Rodrigues-Filho E."/>
        </authorList>
    </citation>
    <scope>NUCLEOTIDE SEQUENCE [LARGE SCALE GENOMIC DNA]</scope>
    <source>
        <strain evidence="3">LaBioMMi 136</strain>
    </source>
</reference>
<sequence>MEFRGFSITSGFQLMFEGDMFMSVRGRLHIQYDSPSAKDLLKKSFMLRNFSSYLSLLTLDTPNEVKLLQARIAQMLTTPTIAAGIYPEVDAVASIHSLAMDLRDRDHDNQTNKDSVKKPKDKRDRPMKDRSLATDTIQYEA</sequence>
<name>A0A1S9RHP6_PENBI</name>
<dbReference type="AlphaFoldDB" id="A0A1S9RHP6"/>
<evidence type="ECO:0000313" key="2">
    <source>
        <dbReference type="EMBL" id="OOQ85059.1"/>
    </source>
</evidence>
<dbReference type="EMBL" id="LJBN01000172">
    <property type="protein sequence ID" value="OOQ85059.1"/>
    <property type="molecule type" value="Genomic_DNA"/>
</dbReference>
<feature type="region of interest" description="Disordered" evidence="1">
    <location>
        <begin position="103"/>
        <end position="141"/>
    </location>
</feature>
<dbReference type="Proteomes" id="UP000190744">
    <property type="component" value="Unassembled WGS sequence"/>
</dbReference>
<feature type="compositionally biased region" description="Basic and acidic residues" evidence="1">
    <location>
        <begin position="103"/>
        <end position="132"/>
    </location>
</feature>
<gene>
    <name evidence="2" type="ORF">PEBR_31202</name>
</gene>
<comment type="caution">
    <text evidence="2">The sequence shown here is derived from an EMBL/GenBank/DDBJ whole genome shotgun (WGS) entry which is preliminary data.</text>
</comment>
<protein>
    <submittedName>
        <fullName evidence="2">Uncharacterized protein</fullName>
    </submittedName>
</protein>
<evidence type="ECO:0000256" key="1">
    <source>
        <dbReference type="SAM" id="MobiDB-lite"/>
    </source>
</evidence>
<accession>A0A1S9RHP6</accession>